<sequence>MNREPSAAISYERLLEVFELLIAHIRSARPGEYATVNDDYFWSIPIEEMTDVYSNPTLTIGQFSEAWQNIEKSIACDIMTPYDLIWFADILRAVGKEAMG</sequence>
<keyword evidence="2" id="KW-1185">Reference proteome</keyword>
<evidence type="ECO:0000313" key="2">
    <source>
        <dbReference type="Proteomes" id="UP000707731"/>
    </source>
</evidence>
<comment type="caution">
    <text evidence="1">The sequence shown here is derived from an EMBL/GenBank/DDBJ whole genome shotgun (WGS) entry which is preliminary data.</text>
</comment>
<name>A0ABS0D8Y4_9NOCA</name>
<protein>
    <submittedName>
        <fullName evidence="1">Uncharacterized protein</fullName>
    </submittedName>
</protein>
<dbReference type="Proteomes" id="UP000707731">
    <property type="component" value="Unassembled WGS sequence"/>
</dbReference>
<proteinExistence type="predicted"/>
<dbReference type="RefSeq" id="WP_195001592.1">
    <property type="nucleotide sequence ID" value="NZ_JADLQN010000001.1"/>
</dbReference>
<organism evidence="1 2">
    <name type="scientific">Nocardia higoensis</name>
    <dbReference type="NCBI Taxonomy" id="228599"/>
    <lineage>
        <taxon>Bacteria</taxon>
        <taxon>Bacillati</taxon>
        <taxon>Actinomycetota</taxon>
        <taxon>Actinomycetes</taxon>
        <taxon>Mycobacteriales</taxon>
        <taxon>Nocardiaceae</taxon>
        <taxon>Nocardia</taxon>
    </lineage>
</organism>
<accession>A0ABS0D8Y4</accession>
<evidence type="ECO:0000313" key="1">
    <source>
        <dbReference type="EMBL" id="MBF6354916.1"/>
    </source>
</evidence>
<gene>
    <name evidence="1" type="ORF">IU449_10215</name>
</gene>
<dbReference type="EMBL" id="JADLQN010000001">
    <property type="protein sequence ID" value="MBF6354916.1"/>
    <property type="molecule type" value="Genomic_DNA"/>
</dbReference>
<reference evidence="1 2" key="1">
    <citation type="submission" date="2020-10" db="EMBL/GenBank/DDBJ databases">
        <title>Identification of Nocardia species via Next-generation sequencing and recognition of intraspecies genetic diversity.</title>
        <authorList>
            <person name="Li P."/>
            <person name="Li P."/>
            <person name="Lu B."/>
        </authorList>
    </citation>
    <scope>NUCLEOTIDE SEQUENCE [LARGE SCALE GENOMIC DNA]</scope>
    <source>
        <strain evidence="1 2">BJ06-0143</strain>
    </source>
</reference>